<proteinExistence type="predicted"/>
<name>A0A6V7KND8_9HYME</name>
<gene>
    <name evidence="1" type="ORF">BBRV_LOCUS83428</name>
</gene>
<dbReference type="AlphaFoldDB" id="A0A6V7KND8"/>
<reference evidence="1" key="1">
    <citation type="submission" date="2020-07" db="EMBL/GenBank/DDBJ databases">
        <authorList>
            <person name="Ferguson B K."/>
        </authorList>
    </citation>
    <scope>NUCLEOTIDE SEQUENCE</scope>
    <source>
        <strain evidence="1">L06</strain>
    </source>
</reference>
<organism evidence="1">
    <name type="scientific">Bracon brevicornis</name>
    <dbReference type="NCBI Taxonomy" id="1563983"/>
    <lineage>
        <taxon>Eukaryota</taxon>
        <taxon>Metazoa</taxon>
        <taxon>Ecdysozoa</taxon>
        <taxon>Arthropoda</taxon>
        <taxon>Hexapoda</taxon>
        <taxon>Insecta</taxon>
        <taxon>Pterygota</taxon>
        <taxon>Neoptera</taxon>
        <taxon>Endopterygota</taxon>
        <taxon>Hymenoptera</taxon>
        <taxon>Apocrita</taxon>
        <taxon>Ichneumonoidea</taxon>
        <taxon>Braconidae</taxon>
        <taxon>Braconinae</taxon>
        <taxon>Bracon</taxon>
    </lineage>
</organism>
<protein>
    <submittedName>
        <fullName evidence="1">Uncharacterized protein</fullName>
    </submittedName>
</protein>
<accession>A0A6V7KND8</accession>
<evidence type="ECO:0000313" key="1">
    <source>
        <dbReference type="EMBL" id="CAD1565264.1"/>
    </source>
</evidence>
<dbReference type="EMBL" id="CADCXW020000158">
    <property type="protein sequence ID" value="CAD1565264.1"/>
    <property type="molecule type" value="Genomic_DNA"/>
</dbReference>
<sequence>MWPYIPGDIETIQTNFFKRLYCLPLCTPGYALRVELSRLPLHFKVFKQAWAWVLKILSMQDNRLPKTCFLRLHGLSMKEGVN</sequence>